<protein>
    <submittedName>
        <fullName evidence="1">Uncharacterized protein</fullName>
    </submittedName>
</protein>
<evidence type="ECO:0000313" key="1">
    <source>
        <dbReference type="EMBL" id="KAG2373407.1"/>
    </source>
</evidence>
<dbReference type="RefSeq" id="XP_044542581.1">
    <property type="nucleotide sequence ID" value="XM_044687880.1"/>
</dbReference>
<accession>A0AA88GD57</accession>
<gene>
    <name evidence="1" type="ORF">C9374_012146</name>
</gene>
<name>A0AA88GD57_NAELO</name>
<dbReference type="AlphaFoldDB" id="A0AA88GD57"/>
<comment type="caution">
    <text evidence="1">The sequence shown here is derived from an EMBL/GenBank/DDBJ whole genome shotgun (WGS) entry which is preliminary data.</text>
</comment>
<evidence type="ECO:0000313" key="2">
    <source>
        <dbReference type="Proteomes" id="UP000816034"/>
    </source>
</evidence>
<organism evidence="1 2">
    <name type="scientific">Naegleria lovaniensis</name>
    <name type="common">Amoeba</name>
    <dbReference type="NCBI Taxonomy" id="51637"/>
    <lineage>
        <taxon>Eukaryota</taxon>
        <taxon>Discoba</taxon>
        <taxon>Heterolobosea</taxon>
        <taxon>Tetramitia</taxon>
        <taxon>Eutetramitia</taxon>
        <taxon>Vahlkampfiidae</taxon>
        <taxon>Naegleria</taxon>
    </lineage>
</organism>
<dbReference type="EMBL" id="PYSW02000055">
    <property type="protein sequence ID" value="KAG2373407.1"/>
    <property type="molecule type" value="Genomic_DNA"/>
</dbReference>
<dbReference type="Proteomes" id="UP000816034">
    <property type="component" value="Unassembled WGS sequence"/>
</dbReference>
<reference evidence="1 2" key="1">
    <citation type="journal article" date="2018" name="BMC Genomics">
        <title>The genome of Naegleria lovaniensis, the basis for a comparative approach to unravel pathogenicity factors of the human pathogenic amoeba N. fowleri.</title>
        <authorList>
            <person name="Liechti N."/>
            <person name="Schurch N."/>
            <person name="Bruggmann R."/>
            <person name="Wittwer M."/>
        </authorList>
    </citation>
    <scope>NUCLEOTIDE SEQUENCE [LARGE SCALE GENOMIC DNA]</scope>
    <source>
        <strain evidence="1 2">ATCC 30569</strain>
    </source>
</reference>
<proteinExistence type="predicted"/>
<keyword evidence="2" id="KW-1185">Reference proteome</keyword>
<dbReference type="GeneID" id="68104600"/>
<sequence>MVPLERRFRKAYHLHTHLDYVDFLFKIDRIVDMLTTFVNCVKKDIRNTYGSLHDISSIPLNFPISNENYTITVTYSQLTQILNEADKVVSACMKLFHWKAYKEYYFEEMYLEIPEELPRIRENYQICAKLCNALQNSSMNDEDLNHLFSKLNCYYCDKLSAACYYSRRFSNKNVLLHSVHNNTGVIDSKNENDKCDKYDQQVIERALFAYGELFNRLPAYLQQDEKLLMIALQKGLPLNKLVRNYAFESPNSAVQNKLFLKAVDIMLEDYDFAFGIISTLAYRRSRLSCIAYYVKRRLTSTKLLDEDPSKYTKYNCLFVDWEMMYLIFRADCYSARSSATTACATHFVNVLMKLENGEVDGVNICIPSLSPEAKNYIIRHNKKFFYSLYW</sequence>